<evidence type="ECO:0000256" key="1">
    <source>
        <dbReference type="ARBA" id="ARBA00004123"/>
    </source>
</evidence>
<dbReference type="InterPro" id="IPR000953">
    <property type="entry name" value="Chromo/chromo_shadow_dom"/>
</dbReference>
<feature type="region of interest" description="Disordered" evidence="3">
    <location>
        <begin position="134"/>
        <end position="159"/>
    </location>
</feature>
<dbReference type="SMART" id="SM00298">
    <property type="entry name" value="CHROMO"/>
    <property type="match status" value="1"/>
</dbReference>
<dbReference type="PANTHER" id="PTHR22812">
    <property type="entry name" value="CHROMOBOX PROTEIN"/>
    <property type="match status" value="1"/>
</dbReference>
<dbReference type="InterPro" id="IPR016197">
    <property type="entry name" value="Chromo-like_dom_sf"/>
</dbReference>
<name>A0A811KN37_9BILA</name>
<dbReference type="Pfam" id="PF00385">
    <property type="entry name" value="Chromo"/>
    <property type="match status" value="1"/>
</dbReference>
<sequence>MAASTKVLYEVERILAHVVENGETLYHIKWKNCKKSESTWEPEESLKRCGGLLTKYKASVARTKCRKRLQKTAKVSKKDQNAKQSIASRCNKVLEDMEKVHVAVLTMLGESQLVVKNENKENIDIKIESLTTQSEATPTLSQHLKKSEEYMKEKEYGSK</sequence>
<dbReference type="CDD" id="cd00024">
    <property type="entry name" value="CD_CSD"/>
    <property type="match status" value="1"/>
</dbReference>
<gene>
    <name evidence="5" type="ORF">BOKJ2_LOCUS7166</name>
</gene>
<dbReference type="InterPro" id="IPR051219">
    <property type="entry name" value="Heterochromatin_chromo-domain"/>
</dbReference>
<proteinExistence type="predicted"/>
<dbReference type="InterPro" id="IPR023780">
    <property type="entry name" value="Chromo_domain"/>
</dbReference>
<feature type="domain" description="Chromo" evidence="4">
    <location>
        <begin position="9"/>
        <end position="56"/>
    </location>
</feature>
<dbReference type="AlphaFoldDB" id="A0A811KN37"/>
<comment type="caution">
    <text evidence="5">The sequence shown here is derived from an EMBL/GenBank/DDBJ whole genome shotgun (WGS) entry which is preliminary data.</text>
</comment>
<evidence type="ECO:0000313" key="5">
    <source>
        <dbReference type="EMBL" id="CAD5217595.1"/>
    </source>
</evidence>
<dbReference type="Proteomes" id="UP000783686">
    <property type="component" value="Unassembled WGS sequence"/>
</dbReference>
<dbReference type="PROSITE" id="PS50013">
    <property type="entry name" value="CHROMO_2"/>
    <property type="match status" value="1"/>
</dbReference>
<dbReference type="OrthoDB" id="433924at2759"/>
<evidence type="ECO:0000256" key="3">
    <source>
        <dbReference type="SAM" id="MobiDB-lite"/>
    </source>
</evidence>
<keyword evidence="2" id="KW-0539">Nucleus</keyword>
<dbReference type="Gene3D" id="2.40.50.40">
    <property type="match status" value="1"/>
</dbReference>
<evidence type="ECO:0000259" key="4">
    <source>
        <dbReference type="PROSITE" id="PS50013"/>
    </source>
</evidence>
<dbReference type="EMBL" id="CAJFCW020000003">
    <property type="protein sequence ID" value="CAG9108095.1"/>
    <property type="molecule type" value="Genomic_DNA"/>
</dbReference>
<protein>
    <recommendedName>
        <fullName evidence="4">Chromo domain-containing protein</fullName>
    </recommendedName>
</protein>
<feature type="compositionally biased region" description="Basic and acidic residues" evidence="3">
    <location>
        <begin position="145"/>
        <end position="159"/>
    </location>
</feature>
<comment type="subcellular location">
    <subcellularLocation>
        <location evidence="1">Nucleus</location>
    </subcellularLocation>
</comment>
<reference evidence="5" key="1">
    <citation type="submission" date="2020-09" db="EMBL/GenBank/DDBJ databases">
        <authorList>
            <person name="Kikuchi T."/>
        </authorList>
    </citation>
    <scope>NUCLEOTIDE SEQUENCE</scope>
    <source>
        <strain evidence="5">SH1</strain>
    </source>
</reference>
<evidence type="ECO:0000256" key="2">
    <source>
        <dbReference type="ARBA" id="ARBA00023242"/>
    </source>
</evidence>
<dbReference type="EMBL" id="CAJFDH010000003">
    <property type="protein sequence ID" value="CAD5217595.1"/>
    <property type="molecule type" value="Genomic_DNA"/>
</dbReference>
<accession>A0A811KN37</accession>
<dbReference type="Proteomes" id="UP000614601">
    <property type="component" value="Unassembled WGS sequence"/>
</dbReference>
<keyword evidence="6" id="KW-1185">Reference proteome</keyword>
<evidence type="ECO:0000313" key="6">
    <source>
        <dbReference type="Proteomes" id="UP000614601"/>
    </source>
</evidence>
<organism evidence="5 6">
    <name type="scientific">Bursaphelenchus okinawaensis</name>
    <dbReference type="NCBI Taxonomy" id="465554"/>
    <lineage>
        <taxon>Eukaryota</taxon>
        <taxon>Metazoa</taxon>
        <taxon>Ecdysozoa</taxon>
        <taxon>Nematoda</taxon>
        <taxon>Chromadorea</taxon>
        <taxon>Rhabditida</taxon>
        <taxon>Tylenchina</taxon>
        <taxon>Tylenchomorpha</taxon>
        <taxon>Aphelenchoidea</taxon>
        <taxon>Aphelenchoididae</taxon>
        <taxon>Bursaphelenchus</taxon>
    </lineage>
</organism>
<dbReference type="SUPFAM" id="SSF54160">
    <property type="entry name" value="Chromo domain-like"/>
    <property type="match status" value="1"/>
</dbReference>
<dbReference type="GO" id="GO:0005634">
    <property type="term" value="C:nucleus"/>
    <property type="evidence" value="ECO:0007669"/>
    <property type="project" value="UniProtKB-SubCell"/>
</dbReference>